<organism evidence="2 3">
    <name type="scientific">Candidatus Ruania gallistercoris</name>
    <dbReference type="NCBI Taxonomy" id="2838746"/>
    <lineage>
        <taxon>Bacteria</taxon>
        <taxon>Bacillati</taxon>
        <taxon>Actinomycetota</taxon>
        <taxon>Actinomycetes</taxon>
        <taxon>Micrococcales</taxon>
        <taxon>Ruaniaceae</taxon>
        <taxon>Ruania</taxon>
    </lineage>
</organism>
<dbReference type="InterPro" id="IPR027843">
    <property type="entry name" value="DUF4440"/>
</dbReference>
<dbReference type="AlphaFoldDB" id="A0A9D2EF26"/>
<sequence length="123" mass="13440">MDELSLDRMAALEHRGWDALCDSTGGAYYGRLMTADALMVLVNGVVLDRDQVVASLDGAPAWAGYQLTDLRRIDLGQDAAALTYRATAHRHGEAPFVALMTSTYRLLEGTPRLALYQQTTATH</sequence>
<dbReference type="Gene3D" id="3.10.450.50">
    <property type="match status" value="1"/>
</dbReference>
<evidence type="ECO:0000313" key="2">
    <source>
        <dbReference type="EMBL" id="HIZ36494.1"/>
    </source>
</evidence>
<reference evidence="2" key="1">
    <citation type="journal article" date="2021" name="PeerJ">
        <title>Extensive microbial diversity within the chicken gut microbiome revealed by metagenomics and culture.</title>
        <authorList>
            <person name="Gilroy R."/>
            <person name="Ravi A."/>
            <person name="Getino M."/>
            <person name="Pursley I."/>
            <person name="Horton D.L."/>
            <person name="Alikhan N.F."/>
            <person name="Baker D."/>
            <person name="Gharbi K."/>
            <person name="Hall N."/>
            <person name="Watson M."/>
            <person name="Adriaenssens E.M."/>
            <person name="Foster-Nyarko E."/>
            <person name="Jarju S."/>
            <person name="Secka A."/>
            <person name="Antonio M."/>
            <person name="Oren A."/>
            <person name="Chaudhuri R.R."/>
            <person name="La Ragione R."/>
            <person name="Hildebrand F."/>
            <person name="Pallen M.J."/>
        </authorList>
    </citation>
    <scope>NUCLEOTIDE SEQUENCE</scope>
    <source>
        <strain evidence="2">ChiGjej4B4-7305</strain>
    </source>
</reference>
<dbReference type="SUPFAM" id="SSF54427">
    <property type="entry name" value="NTF2-like"/>
    <property type="match status" value="1"/>
</dbReference>
<feature type="domain" description="DUF4440" evidence="1">
    <location>
        <begin position="11"/>
        <end position="107"/>
    </location>
</feature>
<dbReference type="Proteomes" id="UP000824037">
    <property type="component" value="Unassembled WGS sequence"/>
</dbReference>
<name>A0A9D2EF26_9MICO</name>
<evidence type="ECO:0000313" key="3">
    <source>
        <dbReference type="Proteomes" id="UP000824037"/>
    </source>
</evidence>
<dbReference type="EMBL" id="DXBY01000208">
    <property type="protein sequence ID" value="HIZ36494.1"/>
    <property type="molecule type" value="Genomic_DNA"/>
</dbReference>
<protein>
    <submittedName>
        <fullName evidence="2">Nuclear transport factor 2 family protein</fullName>
    </submittedName>
</protein>
<accession>A0A9D2EF26</accession>
<dbReference type="InterPro" id="IPR032710">
    <property type="entry name" value="NTF2-like_dom_sf"/>
</dbReference>
<gene>
    <name evidence="2" type="ORF">H9815_12005</name>
</gene>
<comment type="caution">
    <text evidence="2">The sequence shown here is derived from an EMBL/GenBank/DDBJ whole genome shotgun (WGS) entry which is preliminary data.</text>
</comment>
<proteinExistence type="predicted"/>
<evidence type="ECO:0000259" key="1">
    <source>
        <dbReference type="Pfam" id="PF14534"/>
    </source>
</evidence>
<reference evidence="2" key="2">
    <citation type="submission" date="2021-04" db="EMBL/GenBank/DDBJ databases">
        <authorList>
            <person name="Gilroy R."/>
        </authorList>
    </citation>
    <scope>NUCLEOTIDE SEQUENCE</scope>
    <source>
        <strain evidence="2">ChiGjej4B4-7305</strain>
    </source>
</reference>
<dbReference type="Pfam" id="PF14534">
    <property type="entry name" value="DUF4440"/>
    <property type="match status" value="1"/>
</dbReference>